<keyword evidence="3" id="KW-1185">Reference proteome</keyword>
<proteinExistence type="predicted"/>
<dbReference type="InterPro" id="IPR016181">
    <property type="entry name" value="Acyl_CoA_acyltransferase"/>
</dbReference>
<evidence type="ECO:0000313" key="3">
    <source>
        <dbReference type="Proteomes" id="UP000287447"/>
    </source>
</evidence>
<dbReference type="InterPro" id="IPR052777">
    <property type="entry name" value="Acetyltransferase_Enz"/>
</dbReference>
<dbReference type="Proteomes" id="UP000287447">
    <property type="component" value="Unassembled WGS sequence"/>
</dbReference>
<evidence type="ECO:0000259" key="1">
    <source>
        <dbReference type="PROSITE" id="PS51186"/>
    </source>
</evidence>
<dbReference type="CDD" id="cd04301">
    <property type="entry name" value="NAT_SF"/>
    <property type="match status" value="1"/>
</dbReference>
<name>A0A437QGW3_9PROT</name>
<dbReference type="InterPro" id="IPR000182">
    <property type="entry name" value="GNAT_dom"/>
</dbReference>
<dbReference type="GO" id="GO:0016747">
    <property type="term" value="F:acyltransferase activity, transferring groups other than amino-acyl groups"/>
    <property type="evidence" value="ECO:0007669"/>
    <property type="project" value="InterPro"/>
</dbReference>
<dbReference type="PANTHER" id="PTHR43305">
    <property type="entry name" value="FAMILY N-ACETYLTRANSFERASE, PUTATIVE (AFU_ORTHOLOGUE AFUA_2G01380)-RELATED"/>
    <property type="match status" value="1"/>
</dbReference>
<dbReference type="RefSeq" id="WP_127767825.1">
    <property type="nucleotide sequence ID" value="NZ_SADE01000004.1"/>
</dbReference>
<dbReference type="Gene3D" id="3.40.630.30">
    <property type="match status" value="1"/>
</dbReference>
<comment type="caution">
    <text evidence="2">The sequence shown here is derived from an EMBL/GenBank/DDBJ whole genome shotgun (WGS) entry which is preliminary data.</text>
</comment>
<evidence type="ECO:0000313" key="2">
    <source>
        <dbReference type="EMBL" id="RVU33795.1"/>
    </source>
</evidence>
<organism evidence="2 3">
    <name type="scientific">Hwanghaeella grinnelliae</name>
    <dbReference type="NCBI Taxonomy" id="2500179"/>
    <lineage>
        <taxon>Bacteria</taxon>
        <taxon>Pseudomonadati</taxon>
        <taxon>Pseudomonadota</taxon>
        <taxon>Alphaproteobacteria</taxon>
        <taxon>Rhodospirillales</taxon>
        <taxon>Rhodospirillaceae</taxon>
        <taxon>Hwanghaeella</taxon>
    </lineage>
</organism>
<sequence length="166" mass="17883">MSAMDGANKAEPEPQVEIVLVTGGDDLILLKTLLVEYGEAFDHQLCFDAFEEELASLPHPYLGDDGALFLAKVDGASAGCVALKRISKKKAEMKRLFVREGFRGHALGRRLTEAAADAARERGFAILRVETVPTTMGVAEALYRQLGFEANGKAGNDAIAIYDLAL</sequence>
<gene>
    <name evidence="2" type="ORF">EOI86_21890</name>
</gene>
<dbReference type="OrthoDB" id="2436196at2"/>
<accession>A0A437QGW3</accession>
<feature type="domain" description="N-acetyltransferase" evidence="1">
    <location>
        <begin position="16"/>
        <end position="166"/>
    </location>
</feature>
<dbReference type="PROSITE" id="PS51186">
    <property type="entry name" value="GNAT"/>
    <property type="match status" value="1"/>
</dbReference>
<dbReference type="EMBL" id="SADE01000004">
    <property type="protein sequence ID" value="RVU33795.1"/>
    <property type="molecule type" value="Genomic_DNA"/>
</dbReference>
<dbReference type="SUPFAM" id="SSF55729">
    <property type="entry name" value="Acyl-CoA N-acyltransferases (Nat)"/>
    <property type="match status" value="1"/>
</dbReference>
<dbReference type="PANTHER" id="PTHR43305:SF1">
    <property type="entry name" value="FAMILY N-ACETYLTRANSFERASE, PUTATIVE (AFU_ORTHOLOGUE AFUA_2G01380)-RELATED"/>
    <property type="match status" value="1"/>
</dbReference>
<dbReference type="Pfam" id="PF00583">
    <property type="entry name" value="Acetyltransf_1"/>
    <property type="match status" value="1"/>
</dbReference>
<dbReference type="AlphaFoldDB" id="A0A437QGW3"/>
<reference evidence="3" key="1">
    <citation type="submission" date="2019-01" db="EMBL/GenBank/DDBJ databases">
        <title>Gri0909 isolated from a small marine red alga.</title>
        <authorList>
            <person name="Kim J."/>
            <person name="Jeong S.E."/>
            <person name="Jeon C.O."/>
        </authorList>
    </citation>
    <scope>NUCLEOTIDE SEQUENCE [LARGE SCALE GENOMIC DNA]</scope>
    <source>
        <strain evidence="3">Gri0909</strain>
    </source>
</reference>
<protein>
    <submittedName>
        <fullName evidence="2">N-acetyltransferase</fullName>
    </submittedName>
</protein>
<keyword evidence="2" id="KW-0808">Transferase</keyword>